<accession>A0ABT0RIY3</accession>
<comment type="caution">
    <text evidence="1">The sequence shown here is derived from an EMBL/GenBank/DDBJ whole genome shotgun (WGS) entry which is preliminary data.</text>
</comment>
<dbReference type="EMBL" id="JAMGBD010000001">
    <property type="protein sequence ID" value="MCL6682594.1"/>
    <property type="molecule type" value="Genomic_DNA"/>
</dbReference>
<evidence type="ECO:0008006" key="3">
    <source>
        <dbReference type="Google" id="ProtNLM"/>
    </source>
</evidence>
<gene>
    <name evidence="1" type="ORF">LZ536_01580</name>
</gene>
<sequence>MLLLVLALQAAAPPPAPPGCNSPESHQWDFWVGSWEVRPKGADQVIAHSLIEKRYTGCAIRENWMPVGKEVAGGGGSLSFYDSKLKQWRQVWIDSSGTRVDLDGGFKDGVMTITGNWANYAGPAKDALVSMHYQLMPNGEVRQWAENSTDGGKSWQPAFDFYYRRATLPDFK</sequence>
<reference evidence="1" key="1">
    <citation type="submission" date="2022-05" db="EMBL/GenBank/DDBJ databases">
        <authorList>
            <person name="Jo J.-H."/>
            <person name="Im W.-T."/>
        </authorList>
    </citation>
    <scope>NUCLEOTIDE SEQUENCE</scope>
    <source>
        <strain evidence="1">SE158</strain>
    </source>
</reference>
<proteinExistence type="predicted"/>
<evidence type="ECO:0000313" key="2">
    <source>
        <dbReference type="Proteomes" id="UP001165363"/>
    </source>
</evidence>
<organism evidence="1 2">
    <name type="scientific">Sphingomonas alba</name>
    <dbReference type="NCBI Taxonomy" id="2908208"/>
    <lineage>
        <taxon>Bacteria</taxon>
        <taxon>Pseudomonadati</taxon>
        <taxon>Pseudomonadota</taxon>
        <taxon>Alphaproteobacteria</taxon>
        <taxon>Sphingomonadales</taxon>
        <taxon>Sphingomonadaceae</taxon>
        <taxon>Sphingomonas</taxon>
    </lineage>
</organism>
<evidence type="ECO:0000313" key="1">
    <source>
        <dbReference type="EMBL" id="MCL6682594.1"/>
    </source>
</evidence>
<protein>
    <recommendedName>
        <fullName evidence="3">DUF1579 domain-containing protein</fullName>
    </recommendedName>
</protein>
<keyword evidence="2" id="KW-1185">Reference proteome</keyword>
<dbReference type="Proteomes" id="UP001165363">
    <property type="component" value="Unassembled WGS sequence"/>
</dbReference>
<dbReference type="RefSeq" id="WP_249846553.1">
    <property type="nucleotide sequence ID" value="NZ_JAMGBD010000001.1"/>
</dbReference>
<name>A0ABT0RIY3_9SPHN</name>